<gene>
    <name evidence="1" type="ORF">OVN521_LOCUS15021</name>
</gene>
<evidence type="ECO:0000313" key="1">
    <source>
        <dbReference type="EMBL" id="CAF4000583.1"/>
    </source>
</evidence>
<dbReference type="AlphaFoldDB" id="A0A819NR49"/>
<organism evidence="1 2">
    <name type="scientific">Rotaria magnacalcarata</name>
    <dbReference type="NCBI Taxonomy" id="392030"/>
    <lineage>
        <taxon>Eukaryota</taxon>
        <taxon>Metazoa</taxon>
        <taxon>Spiralia</taxon>
        <taxon>Gnathifera</taxon>
        <taxon>Rotifera</taxon>
        <taxon>Eurotatoria</taxon>
        <taxon>Bdelloidea</taxon>
        <taxon>Philodinida</taxon>
        <taxon>Philodinidae</taxon>
        <taxon>Rotaria</taxon>
    </lineage>
</organism>
<comment type="caution">
    <text evidence="1">The sequence shown here is derived from an EMBL/GenBank/DDBJ whole genome shotgun (WGS) entry which is preliminary data.</text>
</comment>
<name>A0A819NR49_9BILA</name>
<keyword evidence="2" id="KW-1185">Reference proteome</keyword>
<proteinExistence type="predicted"/>
<reference evidence="1" key="1">
    <citation type="submission" date="2021-02" db="EMBL/GenBank/DDBJ databases">
        <authorList>
            <person name="Nowell W R."/>
        </authorList>
    </citation>
    <scope>NUCLEOTIDE SEQUENCE</scope>
</reference>
<dbReference type="EMBL" id="CAJOBG010002346">
    <property type="protein sequence ID" value="CAF4000583.1"/>
    <property type="molecule type" value="Genomic_DNA"/>
</dbReference>
<evidence type="ECO:0000313" key="2">
    <source>
        <dbReference type="Proteomes" id="UP000663866"/>
    </source>
</evidence>
<sequence length="932" mass="107875">MFTLWNLIADLIETNDQKDDNQQQQITDFYAKAATTLPRLACLMQLYFNSVKILDVVQDTLIYVEGDNSELIINENFVFGVQNIIKKQFYIFDKTYLPSDQSNQAAIDPMIIVQKDAVLAAWKWYEHHLNIATRLFTIDHLFCAKPIATYSSMSSQQKTLQQLIMLFDFNIFPLSAVTDKHPVTGQTGILKNRPALGEQALQELMNDGLLKFNYFLTDIRGRNVKSYMKMPIASGNDSAQELYIKNLVKHDINVLEYTSTYEKSSIPSNNNLSLLSLEIFKYNASFVPHYLKYKNQLHDIIQEHLQNGLIRETEEGNFISIHEDGFHRKFHEIENLILYGRQGQLNKRSHSIKLVKSTTIEQTTTSVIQFDSTTRARKDFLQNIVEKECEMQSSSLREISINREDPDLINVTALIDEHETSKDFLTITNEKSVEQALKKAMYNIMSGRSVIYTKTDLTQICNKPAVRLEAIKRLTAANLLQHGHNFWIEPNRTKKDSNKNLKRILRERWLKKGPESESNASKFKFIQILQENANLTYTDYLKTFYPNQEENVFTHNNWTLSDELIQIFESNVFYTQHVKWNVQRYRPLDVVVEELDSQNELQPRLTQVPHLLLTTKRTTDDILQVISQQSNIGNAEKKKYITSESIKNDEFIYLNGNQIFDQNLLIDFDQQLIQNTVSFEGYTDAYNSKIEVINKRRDPFILSTVSSSCTGNILNEKNFQMTWLLINIVKFIFMTTNEKVVSIPMSVRDIDECNSYFLKVQNDLYKNFVGFWTRHHQFTRKCNPDTCSKIFVVDGHQKANRLVCQYKNVFDCTISELGPVQMGCLYSPLRKVPGVDNRYCQYHQPFTLTLTLTDEMSTVVHEKIQENKEEVLDKLALVEYVDTDGQYDDALCNVFRSGINNKCKISSYGFLAAFLNCSVIVGFTEQPCSEGS</sequence>
<accession>A0A819NR49</accession>
<protein>
    <submittedName>
        <fullName evidence="1">Uncharacterized protein</fullName>
    </submittedName>
</protein>
<dbReference type="Proteomes" id="UP000663866">
    <property type="component" value="Unassembled WGS sequence"/>
</dbReference>